<feature type="domain" description="GAG-pre-integrase" evidence="2">
    <location>
        <begin position="142"/>
        <end position="180"/>
    </location>
</feature>
<dbReference type="Pfam" id="PF13976">
    <property type="entry name" value="gag_pre-integrs"/>
    <property type="match status" value="1"/>
</dbReference>
<evidence type="ECO:0000256" key="1">
    <source>
        <dbReference type="SAM" id="MobiDB-lite"/>
    </source>
</evidence>
<sequence length="503" mass="57502">MKEGASIADYVNEFNLILSRLMSVDIKFDDDVHTLLLLSSLPESWKASKEYSNSLLSAEDKGKGRKQDRRQKQNRAEDYDDALVCCVKNTTDDRIMDSGTSFHATYFKEELESSSDAPVRYIPSLKKRLISIGQLDEEGYHVALWHQRLGHMSEKGMKILALKGRIPDLQKAVVGFCRSCYNVTFIDDSSRKNLKGHKVVRSKDVTFNKDSLYGAKATTYSNNLTKPNQKDQVSLGGSLDMSEGSKNSRSFKDSGRSDEEDSTYRASSEDRGFETLQSDYQHERRHYRVSGCLRLKKSRMAGKEQLDLKTTFFHGELDENIYMTQPEGFQSVGKKKPHVQVEEKSIQMKASIETMEKYIGKVLEKFNMKDAEARFQSLGDHFKLSKKQAPKAEASRRRMAKVPYASVVGSARVQRLCFDNGSTTVSWMSRIQKCVVMSTTESEYMAIVEAGIELVWLKNFLEKLERAQTEYVLFCDNHSAIHLAKNPLFHGRTKHIKIRYHYI</sequence>
<evidence type="ECO:0000259" key="2">
    <source>
        <dbReference type="Pfam" id="PF13976"/>
    </source>
</evidence>
<comment type="caution">
    <text evidence="3">The sequence shown here is derived from an EMBL/GenBank/DDBJ whole genome shotgun (WGS) entry which is preliminary data.</text>
</comment>
<accession>A0A6L2NLM7</accession>
<reference evidence="3" key="1">
    <citation type="journal article" date="2019" name="Sci. Rep.">
        <title>Draft genome of Tanacetum cinerariifolium, the natural source of mosquito coil.</title>
        <authorList>
            <person name="Yamashiro T."/>
            <person name="Shiraishi A."/>
            <person name="Satake H."/>
            <person name="Nakayama K."/>
        </authorList>
    </citation>
    <scope>NUCLEOTIDE SEQUENCE</scope>
</reference>
<dbReference type="Pfam" id="PF14223">
    <property type="entry name" value="Retrotran_gag_2"/>
    <property type="match status" value="1"/>
</dbReference>
<organism evidence="3">
    <name type="scientific">Tanacetum cinerariifolium</name>
    <name type="common">Dalmatian daisy</name>
    <name type="synonym">Chrysanthemum cinerariifolium</name>
    <dbReference type="NCBI Taxonomy" id="118510"/>
    <lineage>
        <taxon>Eukaryota</taxon>
        <taxon>Viridiplantae</taxon>
        <taxon>Streptophyta</taxon>
        <taxon>Embryophyta</taxon>
        <taxon>Tracheophyta</taxon>
        <taxon>Spermatophyta</taxon>
        <taxon>Magnoliopsida</taxon>
        <taxon>eudicotyledons</taxon>
        <taxon>Gunneridae</taxon>
        <taxon>Pentapetalae</taxon>
        <taxon>asterids</taxon>
        <taxon>campanulids</taxon>
        <taxon>Asterales</taxon>
        <taxon>Asteraceae</taxon>
        <taxon>Asteroideae</taxon>
        <taxon>Anthemideae</taxon>
        <taxon>Anthemidinae</taxon>
        <taxon>Tanacetum</taxon>
    </lineage>
</organism>
<feature type="compositionally biased region" description="Polar residues" evidence="1">
    <location>
        <begin position="223"/>
        <end position="232"/>
    </location>
</feature>
<dbReference type="InterPro" id="IPR025724">
    <property type="entry name" value="GAG-pre-integrase_dom"/>
</dbReference>
<proteinExistence type="predicted"/>
<gene>
    <name evidence="3" type="ORF">Tci_057402</name>
</gene>
<dbReference type="AlphaFoldDB" id="A0A6L2NLM7"/>
<protein>
    <submittedName>
        <fullName evidence="3">Retrovirus-related Pol polyprotein from transposon TNT 1-94</fullName>
    </submittedName>
</protein>
<feature type="region of interest" description="Disordered" evidence="1">
    <location>
        <begin position="223"/>
        <end position="279"/>
    </location>
</feature>
<dbReference type="PANTHER" id="PTHR11439:SF467">
    <property type="entry name" value="INTEGRASE CATALYTIC DOMAIN-CONTAINING PROTEIN"/>
    <property type="match status" value="1"/>
</dbReference>
<dbReference type="EMBL" id="BKCJ010009106">
    <property type="protein sequence ID" value="GEU85424.1"/>
    <property type="molecule type" value="Genomic_DNA"/>
</dbReference>
<dbReference type="PANTHER" id="PTHR11439">
    <property type="entry name" value="GAG-POL-RELATED RETROTRANSPOSON"/>
    <property type="match status" value="1"/>
</dbReference>
<evidence type="ECO:0000313" key="3">
    <source>
        <dbReference type="EMBL" id="GEU85424.1"/>
    </source>
</evidence>
<feature type="region of interest" description="Disordered" evidence="1">
    <location>
        <begin position="56"/>
        <end position="75"/>
    </location>
</feature>
<dbReference type="CDD" id="cd09272">
    <property type="entry name" value="RNase_HI_RT_Ty1"/>
    <property type="match status" value="1"/>
</dbReference>
<name>A0A6L2NLM7_TANCI</name>